<reference evidence="2 3" key="2">
    <citation type="journal article" date="2008" name="Nature">
        <title>The Phaeodactylum genome reveals the evolutionary history of diatom genomes.</title>
        <authorList>
            <person name="Bowler C."/>
            <person name="Allen A.E."/>
            <person name="Badger J.H."/>
            <person name="Grimwood J."/>
            <person name="Jabbari K."/>
            <person name="Kuo A."/>
            <person name="Maheswari U."/>
            <person name="Martens C."/>
            <person name="Maumus F."/>
            <person name="Otillar R.P."/>
            <person name="Rayko E."/>
            <person name="Salamov A."/>
            <person name="Vandepoele K."/>
            <person name="Beszteri B."/>
            <person name="Gruber A."/>
            <person name="Heijde M."/>
            <person name="Katinka M."/>
            <person name="Mock T."/>
            <person name="Valentin K."/>
            <person name="Verret F."/>
            <person name="Berges J.A."/>
            <person name="Brownlee C."/>
            <person name="Cadoret J.P."/>
            <person name="Chiovitti A."/>
            <person name="Choi C.J."/>
            <person name="Coesel S."/>
            <person name="De Martino A."/>
            <person name="Detter J.C."/>
            <person name="Durkin C."/>
            <person name="Falciatore A."/>
            <person name="Fournet J."/>
            <person name="Haruta M."/>
            <person name="Huysman M.J."/>
            <person name="Jenkins B.D."/>
            <person name="Jiroutova K."/>
            <person name="Jorgensen R.E."/>
            <person name="Joubert Y."/>
            <person name="Kaplan A."/>
            <person name="Kroger N."/>
            <person name="Kroth P.G."/>
            <person name="La Roche J."/>
            <person name="Lindquist E."/>
            <person name="Lommer M."/>
            <person name="Martin-Jezequel V."/>
            <person name="Lopez P.J."/>
            <person name="Lucas S."/>
            <person name="Mangogna M."/>
            <person name="McGinnis K."/>
            <person name="Medlin L.K."/>
            <person name="Montsant A."/>
            <person name="Oudot-Le Secq M.P."/>
            <person name="Napoli C."/>
            <person name="Obornik M."/>
            <person name="Parker M.S."/>
            <person name="Petit J.L."/>
            <person name="Porcel B.M."/>
            <person name="Poulsen N."/>
            <person name="Robison M."/>
            <person name="Rychlewski L."/>
            <person name="Rynearson T.A."/>
            <person name="Schmutz J."/>
            <person name="Shapiro H."/>
            <person name="Siaut M."/>
            <person name="Stanley M."/>
            <person name="Sussman M.R."/>
            <person name="Taylor A.R."/>
            <person name="Vardi A."/>
            <person name="von Dassow P."/>
            <person name="Vyverman W."/>
            <person name="Willis A."/>
            <person name="Wyrwicz L.S."/>
            <person name="Rokhsar D.S."/>
            <person name="Weissenbach J."/>
            <person name="Armbrust E.V."/>
            <person name="Green B.R."/>
            <person name="Van de Peer Y."/>
            <person name="Grigoriev I.V."/>
        </authorList>
    </citation>
    <scope>NUCLEOTIDE SEQUENCE [LARGE SCALE GENOMIC DNA]</scope>
    <source>
        <strain evidence="2 3">CCMP1335</strain>
    </source>
</reference>
<dbReference type="KEGG" id="tps:THAPSDRAFT_2862"/>
<feature type="domain" description="Helicase-associated" evidence="1">
    <location>
        <begin position="233"/>
        <end position="299"/>
    </location>
</feature>
<dbReference type="OMA" id="WIMRFRE"/>
<dbReference type="eggNOG" id="ENOG502SSCB">
    <property type="taxonomic scope" value="Eukaryota"/>
</dbReference>
<evidence type="ECO:0000313" key="2">
    <source>
        <dbReference type="EMBL" id="EED94947.1"/>
    </source>
</evidence>
<proteinExistence type="predicted"/>
<feature type="domain" description="Helicase-associated" evidence="1">
    <location>
        <begin position="158"/>
        <end position="224"/>
    </location>
</feature>
<dbReference type="Pfam" id="PF03457">
    <property type="entry name" value="HA"/>
    <property type="match status" value="3"/>
</dbReference>
<keyword evidence="3" id="KW-1185">Reference proteome</keyword>
<name>B8BVJ7_THAPS</name>
<dbReference type="InParanoid" id="B8BVJ7"/>
<protein>
    <recommendedName>
        <fullName evidence="1">Helicase-associated domain-containing protein</fullName>
    </recommendedName>
</protein>
<dbReference type="GeneID" id="7452497"/>
<dbReference type="PaxDb" id="35128-Thaps2862"/>
<accession>B8BVJ7</accession>
<dbReference type="Gene3D" id="6.10.140.530">
    <property type="match status" value="3"/>
</dbReference>
<dbReference type="EMBL" id="CM000639">
    <property type="protein sequence ID" value="EED94947.1"/>
    <property type="molecule type" value="Genomic_DNA"/>
</dbReference>
<evidence type="ECO:0000313" key="3">
    <source>
        <dbReference type="Proteomes" id="UP000001449"/>
    </source>
</evidence>
<dbReference type="PANTHER" id="PTHR33418:SF1">
    <property type="entry name" value="HELICASE-ASSOCIATED DOMAIN-CONTAINING PROTEIN"/>
    <property type="match status" value="1"/>
</dbReference>
<dbReference type="AlphaFoldDB" id="B8BVJ7"/>
<dbReference type="HOGENOM" id="CLU_922846_0_0_1"/>
<gene>
    <name evidence="2" type="ORF">THAPSDRAFT_2862</name>
</gene>
<dbReference type="PANTHER" id="PTHR33418">
    <property type="entry name" value="HELICASE-ASSOCIATED"/>
    <property type="match status" value="1"/>
</dbReference>
<dbReference type="RefSeq" id="XP_002287504.1">
    <property type="nucleotide sequence ID" value="XM_002287468.1"/>
</dbReference>
<dbReference type="Proteomes" id="UP000001449">
    <property type="component" value="Chromosome 2"/>
</dbReference>
<dbReference type="InterPro" id="IPR005114">
    <property type="entry name" value="Helicase_assoc"/>
</dbReference>
<organism evidence="2 3">
    <name type="scientific">Thalassiosira pseudonana</name>
    <name type="common">Marine diatom</name>
    <name type="synonym">Cyclotella nana</name>
    <dbReference type="NCBI Taxonomy" id="35128"/>
    <lineage>
        <taxon>Eukaryota</taxon>
        <taxon>Sar</taxon>
        <taxon>Stramenopiles</taxon>
        <taxon>Ochrophyta</taxon>
        <taxon>Bacillariophyta</taxon>
        <taxon>Coscinodiscophyceae</taxon>
        <taxon>Thalassiosirophycidae</taxon>
        <taxon>Thalassiosirales</taxon>
        <taxon>Thalassiosiraceae</taxon>
        <taxon>Thalassiosira</taxon>
    </lineage>
</organism>
<sequence>MDINPPSDTGISVDVDTGLEVKPDAPTLPPFIAGEAAAAAEELHHLLKSTGRQAQMPPLPSKFIPTGRYPAGTFGLPELVIPPKWLIRFEELKRYHDSFGHCRVPQNYEQNKQLGMWVRTQKQQYKLLQEGKANHLSNARIELLNQLGFEWTGKKRSQFWDDRYQELKEYHRKNDGSTRVPEHYPEAPQLNTWVSLQRRQLKLAKEGKKNNLTENRIRLLEELGLECQIRSSSSWMERFLELKEYKALHGNTAVPQKYIENPSLGRWVDNQKTQHKKLYDGKTTNLTIERIQLLVSIGFNFR</sequence>
<reference evidence="2 3" key="1">
    <citation type="journal article" date="2004" name="Science">
        <title>The genome of the diatom Thalassiosira pseudonana: ecology, evolution, and metabolism.</title>
        <authorList>
            <person name="Armbrust E.V."/>
            <person name="Berges J.A."/>
            <person name="Bowler C."/>
            <person name="Green B.R."/>
            <person name="Martinez D."/>
            <person name="Putnam N.H."/>
            <person name="Zhou S."/>
            <person name="Allen A.E."/>
            <person name="Apt K.E."/>
            <person name="Bechner M."/>
            <person name="Brzezinski M.A."/>
            <person name="Chaal B.K."/>
            <person name="Chiovitti A."/>
            <person name="Davis A.K."/>
            <person name="Demarest M.S."/>
            <person name="Detter J.C."/>
            <person name="Glavina T."/>
            <person name="Goodstein D."/>
            <person name="Hadi M.Z."/>
            <person name="Hellsten U."/>
            <person name="Hildebrand M."/>
            <person name="Jenkins B.D."/>
            <person name="Jurka J."/>
            <person name="Kapitonov V.V."/>
            <person name="Kroger N."/>
            <person name="Lau W.W."/>
            <person name="Lane T.W."/>
            <person name="Larimer F.W."/>
            <person name="Lippmeier J.C."/>
            <person name="Lucas S."/>
            <person name="Medina M."/>
            <person name="Montsant A."/>
            <person name="Obornik M."/>
            <person name="Parker M.S."/>
            <person name="Palenik B."/>
            <person name="Pazour G.J."/>
            <person name="Richardson P.M."/>
            <person name="Rynearson T.A."/>
            <person name="Saito M.A."/>
            <person name="Schwartz D.C."/>
            <person name="Thamatrakoln K."/>
            <person name="Valentin K."/>
            <person name="Vardi A."/>
            <person name="Wilkerson F.P."/>
            <person name="Rokhsar D.S."/>
        </authorList>
    </citation>
    <scope>NUCLEOTIDE SEQUENCE [LARGE SCALE GENOMIC DNA]</scope>
    <source>
        <strain evidence="2 3">CCMP1335</strain>
    </source>
</reference>
<feature type="domain" description="Helicase-associated" evidence="1">
    <location>
        <begin position="84"/>
        <end position="149"/>
    </location>
</feature>
<evidence type="ECO:0000259" key="1">
    <source>
        <dbReference type="Pfam" id="PF03457"/>
    </source>
</evidence>